<evidence type="ECO:0000256" key="1">
    <source>
        <dbReference type="SAM" id="MobiDB-lite"/>
    </source>
</evidence>
<accession>A0AAJ0DRE4</accession>
<name>A0AAJ0DRE4_9PEZI</name>
<feature type="region of interest" description="Disordered" evidence="1">
    <location>
        <begin position="67"/>
        <end position="95"/>
    </location>
</feature>
<dbReference type="RefSeq" id="XP_060304372.1">
    <property type="nucleotide sequence ID" value="XM_060465105.1"/>
</dbReference>
<evidence type="ECO:0000313" key="2">
    <source>
        <dbReference type="EMBL" id="KAK1503896.1"/>
    </source>
</evidence>
<dbReference type="Proteomes" id="UP001240678">
    <property type="component" value="Unassembled WGS sequence"/>
</dbReference>
<dbReference type="AlphaFoldDB" id="A0AAJ0DRE4"/>
<keyword evidence="3" id="KW-1185">Reference proteome</keyword>
<feature type="compositionally biased region" description="Polar residues" evidence="1">
    <location>
        <begin position="280"/>
        <end position="294"/>
    </location>
</feature>
<dbReference type="GeneID" id="85348652"/>
<sequence>MSSPSLIPQPPSIYDDSSHRMIEERHDKGLDGGRRTGHIISFSNVELSMSSTIQYTEHVLHGAETPERFGGASRLHSSSRHQAANPLRSDESISDTGHVAPKPDGTRICLTSHTAPNSGIPGQPSLEAGGAKEAKCFCENLELGIMPPAQLIHNGNIYRVKQDPVEFLSTLKKPFTAPFGYVILHGAKDWVTEGTLVGHNLLHVEQQQPGFETNPNETVNPHCHLIPDGDTIAAQKQEVEQREAENASYKDCIKSIRSANEHEAEMIYKQIRTSGKPVQGLQTSPTQLVAGNRP</sequence>
<comment type="caution">
    <text evidence="2">The sequence shown here is derived from an EMBL/GenBank/DDBJ whole genome shotgun (WGS) entry which is preliminary data.</text>
</comment>
<feature type="region of interest" description="Disordered" evidence="1">
    <location>
        <begin position="275"/>
        <end position="294"/>
    </location>
</feature>
<gene>
    <name evidence="2" type="ORF">CCOS01_16971</name>
</gene>
<dbReference type="EMBL" id="MOOE01000036">
    <property type="protein sequence ID" value="KAK1503896.1"/>
    <property type="molecule type" value="Genomic_DNA"/>
</dbReference>
<protein>
    <submittedName>
        <fullName evidence="2">Uncharacterized protein</fullName>
    </submittedName>
</protein>
<organism evidence="2 3">
    <name type="scientific">Colletotrichum costaricense</name>
    <dbReference type="NCBI Taxonomy" id="1209916"/>
    <lineage>
        <taxon>Eukaryota</taxon>
        <taxon>Fungi</taxon>
        <taxon>Dikarya</taxon>
        <taxon>Ascomycota</taxon>
        <taxon>Pezizomycotina</taxon>
        <taxon>Sordariomycetes</taxon>
        <taxon>Hypocreomycetidae</taxon>
        <taxon>Glomerellales</taxon>
        <taxon>Glomerellaceae</taxon>
        <taxon>Colletotrichum</taxon>
        <taxon>Colletotrichum acutatum species complex</taxon>
    </lineage>
</organism>
<evidence type="ECO:0000313" key="3">
    <source>
        <dbReference type="Proteomes" id="UP001240678"/>
    </source>
</evidence>
<reference evidence="2 3" key="1">
    <citation type="submission" date="2016-10" db="EMBL/GenBank/DDBJ databases">
        <title>The genome sequence of Colletotrichum fioriniae PJ7.</title>
        <authorList>
            <person name="Baroncelli R."/>
        </authorList>
    </citation>
    <scope>NUCLEOTIDE SEQUENCE [LARGE SCALE GENOMIC DNA]</scope>
    <source>
        <strain evidence="2 3">IMI 309622</strain>
    </source>
</reference>
<proteinExistence type="predicted"/>